<dbReference type="InterPro" id="IPR043502">
    <property type="entry name" value="DNA/RNA_pol_sf"/>
</dbReference>
<evidence type="ECO:0000313" key="4">
    <source>
        <dbReference type="Proteomes" id="UP000036403"/>
    </source>
</evidence>
<dbReference type="InterPro" id="IPR005135">
    <property type="entry name" value="Endo/exonuclease/phosphatase"/>
</dbReference>
<dbReference type="EMBL" id="LBMM01008422">
    <property type="protein sequence ID" value="KMQ88894.1"/>
    <property type="molecule type" value="Genomic_DNA"/>
</dbReference>
<keyword evidence="3" id="KW-0808">Transferase</keyword>
<name>A0A0J7KF40_LASNI</name>
<gene>
    <name evidence="3" type="ORF">RF55_11550</name>
</gene>
<reference evidence="3 4" key="1">
    <citation type="submission" date="2015-04" db="EMBL/GenBank/DDBJ databases">
        <title>Lasius niger genome sequencing.</title>
        <authorList>
            <person name="Konorov E.A."/>
            <person name="Nikitin M.A."/>
            <person name="Kirill M.V."/>
            <person name="Chang P."/>
        </authorList>
    </citation>
    <scope>NUCLEOTIDE SEQUENCE [LARGE SCALE GENOMIC DNA]</scope>
    <source>
        <tissue evidence="3">Whole</tissue>
    </source>
</reference>
<dbReference type="Proteomes" id="UP000036403">
    <property type="component" value="Unassembled WGS sequence"/>
</dbReference>
<comment type="caution">
    <text evidence="3">The sequence shown here is derived from an EMBL/GenBank/DDBJ whole genome shotgun (WGS) entry which is preliminary data.</text>
</comment>
<dbReference type="InterPro" id="IPR000477">
    <property type="entry name" value="RT_dom"/>
</dbReference>
<organism evidence="3 4">
    <name type="scientific">Lasius niger</name>
    <name type="common">Black garden ant</name>
    <dbReference type="NCBI Taxonomy" id="67767"/>
    <lineage>
        <taxon>Eukaryota</taxon>
        <taxon>Metazoa</taxon>
        <taxon>Ecdysozoa</taxon>
        <taxon>Arthropoda</taxon>
        <taxon>Hexapoda</taxon>
        <taxon>Insecta</taxon>
        <taxon>Pterygota</taxon>
        <taxon>Neoptera</taxon>
        <taxon>Endopterygota</taxon>
        <taxon>Hymenoptera</taxon>
        <taxon>Apocrita</taxon>
        <taxon>Aculeata</taxon>
        <taxon>Formicoidea</taxon>
        <taxon>Formicidae</taxon>
        <taxon>Formicinae</taxon>
        <taxon>Lasius</taxon>
        <taxon>Lasius</taxon>
    </lineage>
</organism>
<feature type="domain" description="Reverse transcriptase" evidence="2">
    <location>
        <begin position="461"/>
        <end position="736"/>
    </location>
</feature>
<dbReference type="PROSITE" id="PS50878">
    <property type="entry name" value="RT_POL"/>
    <property type="match status" value="1"/>
</dbReference>
<dbReference type="OrthoDB" id="7697131at2759"/>
<dbReference type="Gene3D" id="3.60.10.10">
    <property type="entry name" value="Endonuclease/exonuclease/phosphatase"/>
    <property type="match status" value="1"/>
</dbReference>
<dbReference type="SUPFAM" id="SSF56672">
    <property type="entry name" value="DNA/RNA polymerases"/>
    <property type="match status" value="1"/>
</dbReference>
<dbReference type="Pfam" id="PF14529">
    <property type="entry name" value="Exo_endo_phos_2"/>
    <property type="match status" value="1"/>
</dbReference>
<evidence type="ECO:0000256" key="1">
    <source>
        <dbReference type="SAM" id="MobiDB-lite"/>
    </source>
</evidence>
<dbReference type="PaxDb" id="67767-A0A0J7KF40"/>
<dbReference type="SUPFAM" id="SSF56219">
    <property type="entry name" value="DNase I-like"/>
    <property type="match status" value="1"/>
</dbReference>
<protein>
    <submittedName>
        <fullName evidence="3">Reverse transcriptase</fullName>
    </submittedName>
</protein>
<sequence length="1033" mass="117868">MAIQVLQANVCRSTPSLDLLMHSARELSSGLLLVSEPNHIPDSPGWFASADKGAAIFVDANITRLRNSLSVQGSRFVTVNCGSYLVISLYAPPSIDLFEFNALLDELSCALSSRVDKIIVARDFIAKARIWGSKTTDRRGLLLTRWAAERDLRIVNEGQSPTCVRPQGESIIDLTWVSSDLLQRVANWRVRGDMESLSNHCPITFQIETGWVRPPPNKTLQRRWNPKKFNSDLFRASLHWRAGNPTMEDPGDIEQVLKWLDISMEEACDVAAPRIGPRRPRRKAYWWCESVADLRRQCTRARRSWQRAKKRRRSSEIITDLGVRYRHLRKDLRLEIGKRKSAAWQELLGSVDNDPWGLPYRLVLKKLKTTSLGLTEVLEPEMLIELLESLFPPNREPDPIADWTDFIWNDEWATSSTEVNEAIKKASASMSKAPGPDGLRMAVWRRSTWEFLHWMSHLFNLCLIKGEFPLQWKEANLVLIPKENTPSAGLPKVRPICLLNDVGKIFERVLEARIHRWQEGSLESGLSEFQFGFRRHRSTCDALRLLRELTSASVNEGGFAVVVSLDIRNAFNSVPWRVIRQALKDKSFPPYMRRIIDSYLADRSIRYIGRDGKSHSWPMEAGVPQGSVLGPVLWNLAFDSILDTAEDDENSNILCYADDTLVVVTCRSCGLTCLKASILVNRVIHRIRELGLSVATNKTEAILFHGRRVEDLPSSISIGDTMVEFQPSIKYLGVMVDVHWTFSDHFRFVIGKTERVVRALNKLMPNLRGPDERRRRLFLNVVTSVVLYGAPVWGDRIARSRMLPALNSLQRTIAQRTISAYRSVLRNAALMLARTPFDLLAKSCMRTYERVKSAREEGNICREVLNEIKESETHRTMTEWRDILEKPNAPGEWTKMALVPHLEAWMAREPGTGSMTFHLTQVFTGHGCFADFLLRIGKRVDASCDFCGDEDGVYHVLRECPLWDWQRISMKRQLKLPRDFTLGDVAEVILESRDNWKVFSAFVEEALRDKEEEGRRRKRAGTPSTSDGDDGPE</sequence>
<evidence type="ECO:0000259" key="2">
    <source>
        <dbReference type="PROSITE" id="PS50878"/>
    </source>
</evidence>
<dbReference type="CDD" id="cd09077">
    <property type="entry name" value="R1-I-EN"/>
    <property type="match status" value="1"/>
</dbReference>
<keyword evidence="3" id="KW-0548">Nucleotidyltransferase</keyword>
<dbReference type="GO" id="GO:0003964">
    <property type="term" value="F:RNA-directed DNA polymerase activity"/>
    <property type="evidence" value="ECO:0007669"/>
    <property type="project" value="UniProtKB-KW"/>
</dbReference>
<feature type="region of interest" description="Disordered" evidence="1">
    <location>
        <begin position="1009"/>
        <end position="1033"/>
    </location>
</feature>
<dbReference type="CDD" id="cd01650">
    <property type="entry name" value="RT_nLTR_like"/>
    <property type="match status" value="1"/>
</dbReference>
<dbReference type="Pfam" id="PF00078">
    <property type="entry name" value="RVT_1"/>
    <property type="match status" value="1"/>
</dbReference>
<keyword evidence="3" id="KW-0695">RNA-directed DNA polymerase</keyword>
<dbReference type="PANTHER" id="PTHR19446">
    <property type="entry name" value="REVERSE TRANSCRIPTASES"/>
    <property type="match status" value="1"/>
</dbReference>
<accession>A0A0J7KF40</accession>
<evidence type="ECO:0000313" key="3">
    <source>
        <dbReference type="EMBL" id="KMQ88894.1"/>
    </source>
</evidence>
<dbReference type="InterPro" id="IPR036691">
    <property type="entry name" value="Endo/exonu/phosph_ase_sf"/>
</dbReference>
<dbReference type="AlphaFoldDB" id="A0A0J7KF40"/>
<keyword evidence="4" id="KW-1185">Reference proteome</keyword>
<proteinExistence type="predicted"/>